<dbReference type="EMBL" id="CAQI01000059">
    <property type="protein sequence ID" value="CCQ48488.1"/>
    <property type="molecule type" value="Genomic_DNA"/>
</dbReference>
<gene>
    <name evidence="2" type="ORF">ARTSIC4J27_4493</name>
</gene>
<accession>A0A024H921</accession>
<sequence length="50" mass="5506">MRRITQGWRVRGSVGDAPCCSVSHGRQRKRVPPGDLTSPAGAKTLFQDRL</sequence>
<dbReference type="AlphaFoldDB" id="A0A024H921"/>
<keyword evidence="3" id="KW-1185">Reference proteome</keyword>
<proteinExistence type="predicted"/>
<reference evidence="3" key="1">
    <citation type="journal article" date="2014" name="Genome Announc.">
        <title>Genome Sequence of Arthrobacter siccitolerans 4J27, a Xeroprotectant-Producing Desiccation-Tolerant Microorganism.</title>
        <authorList>
            <person name="Manzanera M."/>
            <person name="Santa-Cruz-Calvo L."/>
            <person name="Vilchez J.I."/>
            <person name="Garcia-Fontana C."/>
            <person name="Silva-Castro G.A."/>
            <person name="Calvo C."/>
            <person name="Gonzalez-Lopez J."/>
        </authorList>
    </citation>
    <scope>NUCLEOTIDE SEQUENCE [LARGE SCALE GENOMIC DNA]</scope>
    <source>
        <strain evidence="3">4J27</strain>
    </source>
</reference>
<name>A0A024H921_9MICC</name>
<organism evidence="2 3">
    <name type="scientific">Pseudarthrobacter siccitolerans</name>
    <dbReference type="NCBI Taxonomy" id="861266"/>
    <lineage>
        <taxon>Bacteria</taxon>
        <taxon>Bacillati</taxon>
        <taxon>Actinomycetota</taxon>
        <taxon>Actinomycetes</taxon>
        <taxon>Micrococcales</taxon>
        <taxon>Micrococcaceae</taxon>
        <taxon>Pseudarthrobacter</taxon>
    </lineage>
</organism>
<evidence type="ECO:0000256" key="1">
    <source>
        <dbReference type="SAM" id="MobiDB-lite"/>
    </source>
</evidence>
<evidence type="ECO:0000313" key="2">
    <source>
        <dbReference type="EMBL" id="CCQ48488.1"/>
    </source>
</evidence>
<protein>
    <submittedName>
        <fullName evidence="2">Uncharacterized protein</fullName>
    </submittedName>
</protein>
<evidence type="ECO:0000313" key="3">
    <source>
        <dbReference type="Proteomes" id="UP000035722"/>
    </source>
</evidence>
<feature type="region of interest" description="Disordered" evidence="1">
    <location>
        <begin position="19"/>
        <end position="50"/>
    </location>
</feature>
<comment type="caution">
    <text evidence="2">The sequence shown here is derived from an EMBL/GenBank/DDBJ whole genome shotgun (WGS) entry which is preliminary data.</text>
</comment>
<dbReference type="Proteomes" id="UP000035722">
    <property type="component" value="Unassembled WGS sequence"/>
</dbReference>